<organism evidence="2 3">
    <name type="scientific">Lithospermum erythrorhizon</name>
    <name type="common">Purple gromwell</name>
    <name type="synonym">Lithospermum officinale var. erythrorhizon</name>
    <dbReference type="NCBI Taxonomy" id="34254"/>
    <lineage>
        <taxon>Eukaryota</taxon>
        <taxon>Viridiplantae</taxon>
        <taxon>Streptophyta</taxon>
        <taxon>Embryophyta</taxon>
        <taxon>Tracheophyta</taxon>
        <taxon>Spermatophyta</taxon>
        <taxon>Magnoliopsida</taxon>
        <taxon>eudicotyledons</taxon>
        <taxon>Gunneridae</taxon>
        <taxon>Pentapetalae</taxon>
        <taxon>asterids</taxon>
        <taxon>lamiids</taxon>
        <taxon>Boraginales</taxon>
        <taxon>Boraginaceae</taxon>
        <taxon>Boraginoideae</taxon>
        <taxon>Lithospermeae</taxon>
        <taxon>Lithospermum</taxon>
    </lineage>
</organism>
<dbReference type="InterPro" id="IPR008480">
    <property type="entry name" value="DUF761_pln"/>
</dbReference>
<name>A0AAV3PSE6_LITER</name>
<evidence type="ECO:0000313" key="2">
    <source>
        <dbReference type="EMBL" id="GAA0153138.1"/>
    </source>
</evidence>
<dbReference type="PANTHER" id="PTHR33265:SF5">
    <property type="entry name" value="COTTON FIBER PROTEIN"/>
    <property type="match status" value="1"/>
</dbReference>
<comment type="caution">
    <text evidence="2">The sequence shown here is derived from an EMBL/GenBank/DDBJ whole genome shotgun (WGS) entry which is preliminary data.</text>
</comment>
<dbReference type="AlphaFoldDB" id="A0AAV3PSE6"/>
<dbReference type="PANTHER" id="PTHR33265">
    <property type="entry name" value="AVR9/CF-9 RAPIDLY ELICITED PROTEIN-RELATED"/>
    <property type="match status" value="1"/>
</dbReference>
<gene>
    <name evidence="2" type="ORF">LIER_44106</name>
</gene>
<accession>A0AAV3PSE6</accession>
<feature type="region of interest" description="Disordered" evidence="1">
    <location>
        <begin position="115"/>
        <end position="146"/>
    </location>
</feature>
<evidence type="ECO:0000313" key="3">
    <source>
        <dbReference type="Proteomes" id="UP001454036"/>
    </source>
</evidence>
<proteinExistence type="predicted"/>
<dbReference type="Pfam" id="PF05553">
    <property type="entry name" value="DUF761"/>
    <property type="match status" value="1"/>
</dbReference>
<reference evidence="2 3" key="1">
    <citation type="submission" date="2024-01" db="EMBL/GenBank/DDBJ databases">
        <title>The complete chloroplast genome sequence of Lithospermum erythrorhizon: insights into the phylogenetic relationship among Boraginaceae species and the maternal lineages of purple gromwells.</title>
        <authorList>
            <person name="Okada T."/>
            <person name="Watanabe K."/>
        </authorList>
    </citation>
    <scope>NUCLEOTIDE SEQUENCE [LARGE SCALE GENOMIC DNA]</scope>
</reference>
<feature type="compositionally biased region" description="Acidic residues" evidence="1">
    <location>
        <begin position="134"/>
        <end position="146"/>
    </location>
</feature>
<dbReference type="Proteomes" id="UP001454036">
    <property type="component" value="Unassembled WGS sequence"/>
</dbReference>
<evidence type="ECO:0000256" key="1">
    <source>
        <dbReference type="SAM" id="MobiDB-lite"/>
    </source>
</evidence>
<sequence length="209" mass="24765">MTNQNSDVARRAWKLVRLALLLKRKGGDLRDKIVMDLRLVPKYFKSLRHEKNNHGALYYGERELSFDETPIIHLKMHRPSSLRFKMPQMPCIKPQVDFDYDFDYDYNNRSDKYDGGNKYYYNDSPRKSSSESTSGDDEEKEYDDSSYETLEELHNASIISYRPSNAENDNGNEIDLKAEKFIAAFYEQMKFQRQVSYLQYNEMLNRSVN</sequence>
<dbReference type="EMBL" id="BAABME010048568">
    <property type="protein sequence ID" value="GAA0153138.1"/>
    <property type="molecule type" value="Genomic_DNA"/>
</dbReference>
<protein>
    <submittedName>
        <fullName evidence="2">Uncharacterized protein</fullName>
    </submittedName>
</protein>
<keyword evidence="3" id="KW-1185">Reference proteome</keyword>